<gene>
    <name evidence="2" type="ORF">BGZ80_008973</name>
</gene>
<reference evidence="2" key="1">
    <citation type="journal article" date="2020" name="Fungal Divers.">
        <title>Resolving the Mortierellaceae phylogeny through synthesis of multi-gene phylogenetics and phylogenomics.</title>
        <authorList>
            <person name="Vandepol N."/>
            <person name="Liber J."/>
            <person name="Desiro A."/>
            <person name="Na H."/>
            <person name="Kennedy M."/>
            <person name="Barry K."/>
            <person name="Grigoriev I.V."/>
            <person name="Miller A.N."/>
            <person name="O'Donnell K."/>
            <person name="Stajich J.E."/>
            <person name="Bonito G."/>
        </authorList>
    </citation>
    <scope>NUCLEOTIDE SEQUENCE</scope>
    <source>
        <strain evidence="2">NRRL 2769</strain>
    </source>
</reference>
<protein>
    <submittedName>
        <fullName evidence="2">Uncharacterized protein</fullName>
    </submittedName>
</protein>
<dbReference type="EMBL" id="JAAAID010005062">
    <property type="protein sequence ID" value="KAF9991673.1"/>
    <property type="molecule type" value="Genomic_DNA"/>
</dbReference>
<feature type="region of interest" description="Disordered" evidence="1">
    <location>
        <begin position="70"/>
        <end position="116"/>
    </location>
</feature>
<feature type="non-terminal residue" evidence="2">
    <location>
        <position position="116"/>
    </location>
</feature>
<evidence type="ECO:0000313" key="3">
    <source>
        <dbReference type="Proteomes" id="UP000703661"/>
    </source>
</evidence>
<comment type="caution">
    <text evidence="2">The sequence shown here is derived from an EMBL/GenBank/DDBJ whole genome shotgun (WGS) entry which is preliminary data.</text>
</comment>
<proteinExistence type="predicted"/>
<accession>A0A9P6MC45</accession>
<dbReference type="Proteomes" id="UP000703661">
    <property type="component" value="Unassembled WGS sequence"/>
</dbReference>
<evidence type="ECO:0000313" key="2">
    <source>
        <dbReference type="EMBL" id="KAF9991673.1"/>
    </source>
</evidence>
<name>A0A9P6MC45_9FUNG</name>
<keyword evidence="3" id="KW-1185">Reference proteome</keyword>
<evidence type="ECO:0000256" key="1">
    <source>
        <dbReference type="SAM" id="MobiDB-lite"/>
    </source>
</evidence>
<feature type="non-terminal residue" evidence="2">
    <location>
        <position position="1"/>
    </location>
</feature>
<organism evidence="2 3">
    <name type="scientific">Entomortierella chlamydospora</name>
    <dbReference type="NCBI Taxonomy" id="101097"/>
    <lineage>
        <taxon>Eukaryota</taxon>
        <taxon>Fungi</taxon>
        <taxon>Fungi incertae sedis</taxon>
        <taxon>Mucoromycota</taxon>
        <taxon>Mortierellomycotina</taxon>
        <taxon>Mortierellomycetes</taxon>
        <taxon>Mortierellales</taxon>
        <taxon>Mortierellaceae</taxon>
        <taxon>Entomortierella</taxon>
    </lineage>
</organism>
<sequence>DVHCTAEFRRLAQDLGWNDKALCSHYYKGLKESVQDILAQRKYRDLDFDSLANDSIEIDNLQYARALEKKENQRAGPVPPQTRRSNPSPSNPRLLFPTPNVSPNPPSTLEPMDLSQ</sequence>
<dbReference type="AlphaFoldDB" id="A0A9P6MC45"/>